<gene>
    <name evidence="1" type="ORF">A9308_05440</name>
</gene>
<dbReference type="AlphaFoldDB" id="A0A1B8QDH2"/>
<reference evidence="1 2" key="1">
    <citation type="submission" date="2016-06" db="EMBL/GenBank/DDBJ databases">
        <title>Draft genome of Moraxella atlantae CCUG 66109.</title>
        <authorList>
            <person name="Salva-Serra F."/>
            <person name="Engstrom-Jakobsson H."/>
            <person name="Thorell K."/>
            <person name="Gonzales-Siles L."/>
            <person name="Karlsson R."/>
            <person name="Boulund F."/>
            <person name="Engstrand L."/>
            <person name="Kristiansson E."/>
            <person name="Moore E."/>
        </authorList>
    </citation>
    <scope>NUCLEOTIDE SEQUENCE [LARGE SCALE GENOMIC DNA]</scope>
    <source>
        <strain evidence="1 2">CCUG 66109</strain>
    </source>
</reference>
<dbReference type="Proteomes" id="UP000092508">
    <property type="component" value="Unassembled WGS sequence"/>
</dbReference>
<protein>
    <submittedName>
        <fullName evidence="1">Uncharacterized protein</fullName>
    </submittedName>
</protein>
<dbReference type="OrthoDB" id="10019970at2"/>
<proteinExistence type="predicted"/>
<name>A0A1B8QDH2_9GAMM</name>
<dbReference type="STRING" id="34059.A9308_05440"/>
<evidence type="ECO:0000313" key="1">
    <source>
        <dbReference type="EMBL" id="OBX79676.1"/>
    </source>
</evidence>
<sequence length="262" mass="29900">MPTLLPLYRLRHPNVMTDAERHVLPDPRRPIDAPSDMVNHAWQDWLQYELSGTATWQAADFGVYDHNNATHDTKTRADTSDDGLPYHTLANMLHDQRALTQAAADPYAWRLPLAWLPVMVARFDQTLFNTLWQTQPDAALWLQAMDGERLPSELPPDYMTWRLLVAKHRYPVMLCVWALCQCRTRQSVNPHATLQALADALTTFAADHRQALRALSCERDWQILPSHVELALFAMGVHMTKPRGHDIGSRRSAIAAHSPLMF</sequence>
<comment type="caution">
    <text evidence="1">The sequence shown here is derived from an EMBL/GenBank/DDBJ whole genome shotgun (WGS) entry which is preliminary data.</text>
</comment>
<organism evidence="1 2">
    <name type="scientific">Faucicola atlantae</name>
    <dbReference type="NCBI Taxonomy" id="34059"/>
    <lineage>
        <taxon>Bacteria</taxon>
        <taxon>Pseudomonadati</taxon>
        <taxon>Pseudomonadota</taxon>
        <taxon>Gammaproteobacteria</taxon>
        <taxon>Moraxellales</taxon>
        <taxon>Moraxellaceae</taxon>
        <taxon>Faucicola</taxon>
    </lineage>
</organism>
<dbReference type="RefSeq" id="WP_067235808.1">
    <property type="nucleotide sequence ID" value="NZ_LZMZ01000011.1"/>
</dbReference>
<evidence type="ECO:0000313" key="2">
    <source>
        <dbReference type="Proteomes" id="UP000092508"/>
    </source>
</evidence>
<accession>A0A1B8QDH2</accession>
<dbReference type="EMBL" id="LZMZ01000011">
    <property type="protein sequence ID" value="OBX79676.1"/>
    <property type="molecule type" value="Genomic_DNA"/>
</dbReference>